<keyword evidence="3" id="KW-1185">Reference proteome</keyword>
<evidence type="ECO:0000256" key="1">
    <source>
        <dbReference type="SAM" id="Phobius"/>
    </source>
</evidence>
<reference evidence="2 3" key="4">
    <citation type="journal article" date="2020" name="Sci. Rep.">
        <title>beta-carboline chemical signals induce reveromycin production through a LuxR family regulator in Streptomyces sp. SN-593.</title>
        <authorList>
            <person name="Panthee S."/>
            <person name="Kito N."/>
            <person name="Hayashi T."/>
            <person name="Shimizu T."/>
            <person name="Ishikawa J."/>
            <person name="Hamamoto H."/>
            <person name="Osada H."/>
            <person name="Takahashi S."/>
        </authorList>
    </citation>
    <scope>NUCLEOTIDE SEQUENCE [LARGE SCALE GENOMIC DNA]</scope>
    <source>
        <strain evidence="2 3">SN-593</strain>
    </source>
</reference>
<dbReference type="Proteomes" id="UP000595703">
    <property type="component" value="Chromosome"/>
</dbReference>
<keyword evidence="1" id="KW-0812">Transmembrane</keyword>
<evidence type="ECO:0000313" key="2">
    <source>
        <dbReference type="EMBL" id="BBA99002.1"/>
    </source>
</evidence>
<reference evidence="2 3" key="2">
    <citation type="journal article" date="2011" name="J. Antibiot.">
        <title>Furaquinocins I and J: novel polyketide isoprenoid hybrid compounds from Streptomyces reveromyceticus SN-593.</title>
        <authorList>
            <person name="Panthee S."/>
            <person name="Takahashi S."/>
            <person name="Takagi H."/>
            <person name="Nogawa T."/>
            <person name="Oowada E."/>
            <person name="Uramoto M."/>
            <person name="Osada H."/>
        </authorList>
    </citation>
    <scope>NUCLEOTIDE SEQUENCE [LARGE SCALE GENOMIC DNA]</scope>
    <source>
        <strain evidence="2 3">SN-593</strain>
    </source>
</reference>
<dbReference type="EMBL" id="AP018365">
    <property type="protein sequence ID" value="BBA99002.1"/>
    <property type="molecule type" value="Genomic_DNA"/>
</dbReference>
<feature type="transmembrane region" description="Helical" evidence="1">
    <location>
        <begin position="136"/>
        <end position="160"/>
    </location>
</feature>
<feature type="transmembrane region" description="Helical" evidence="1">
    <location>
        <begin position="34"/>
        <end position="53"/>
    </location>
</feature>
<sequence>MLDAMTTTDWIIDIVLVLIVFRQMREERLTARTVLLPLAIIGWAAVNYLHPVPTAGNDLLLAGLFAAAGVVFGLFGGLLTRVRLADGQVRVRASVGAAALWVASMGFRLGFAVWSSHASGAAHVAHFSSAHDITSAQAWVVALILMAFGEVVVRLGTIVLRGQRLLARARREETAPAPQAQPGAYV</sequence>
<name>A0A7U3UU92_9ACTN</name>
<evidence type="ECO:0000313" key="3">
    <source>
        <dbReference type="Proteomes" id="UP000595703"/>
    </source>
</evidence>
<gene>
    <name evidence="2" type="ORF">RVR_5443</name>
</gene>
<reference evidence="2 3" key="3">
    <citation type="journal article" date="2011" name="Nat. Chem. Biol.">
        <title>Reveromycin A biosynthesis uses RevG and RevJ for stereospecific spiroacetal formation.</title>
        <authorList>
            <person name="Takahashi S."/>
            <person name="Toyoda A."/>
            <person name="Sekiyama Y."/>
            <person name="Takagi H."/>
            <person name="Nogawa T."/>
            <person name="Uramoto M."/>
            <person name="Suzuki R."/>
            <person name="Koshino H."/>
            <person name="Kumano T."/>
            <person name="Panthee S."/>
            <person name="Dairi T."/>
            <person name="Ishikawa J."/>
            <person name="Ikeda H."/>
            <person name="Sakaki Y."/>
            <person name="Osada H."/>
        </authorList>
    </citation>
    <scope>NUCLEOTIDE SEQUENCE [LARGE SCALE GENOMIC DNA]</scope>
    <source>
        <strain evidence="2 3">SN-593</strain>
    </source>
</reference>
<feature type="transmembrane region" description="Helical" evidence="1">
    <location>
        <begin position="59"/>
        <end position="79"/>
    </location>
</feature>
<reference evidence="2 3" key="1">
    <citation type="journal article" date="2010" name="J. Bacteriol.">
        <title>Biochemical characterization of a novel indole prenyltransferase from Streptomyces sp. SN-593.</title>
        <authorList>
            <person name="Takahashi S."/>
            <person name="Takagi H."/>
            <person name="Toyoda A."/>
            <person name="Uramoto M."/>
            <person name="Nogawa T."/>
            <person name="Ueki M."/>
            <person name="Sakaki Y."/>
            <person name="Osada H."/>
        </authorList>
    </citation>
    <scope>NUCLEOTIDE SEQUENCE [LARGE SCALE GENOMIC DNA]</scope>
    <source>
        <strain evidence="2 3">SN-593</strain>
    </source>
</reference>
<organism evidence="2 3">
    <name type="scientific">Actinacidiphila reveromycinica</name>
    <dbReference type="NCBI Taxonomy" id="659352"/>
    <lineage>
        <taxon>Bacteria</taxon>
        <taxon>Bacillati</taxon>
        <taxon>Actinomycetota</taxon>
        <taxon>Actinomycetes</taxon>
        <taxon>Kitasatosporales</taxon>
        <taxon>Streptomycetaceae</taxon>
        <taxon>Actinacidiphila</taxon>
    </lineage>
</organism>
<keyword evidence="1" id="KW-1133">Transmembrane helix</keyword>
<protein>
    <submittedName>
        <fullName evidence="2">Putative integral membrane protein</fullName>
    </submittedName>
</protein>
<proteinExistence type="predicted"/>
<feature type="transmembrane region" description="Helical" evidence="1">
    <location>
        <begin position="91"/>
        <end position="116"/>
    </location>
</feature>
<dbReference type="KEGG" id="arev:RVR_5443"/>
<dbReference type="AlphaFoldDB" id="A0A7U3UU92"/>
<feature type="transmembrane region" description="Helical" evidence="1">
    <location>
        <begin position="6"/>
        <end position="22"/>
    </location>
</feature>
<keyword evidence="1" id="KW-0472">Membrane</keyword>
<accession>A0A7U3UU92</accession>